<keyword evidence="2" id="KW-0358">Heparin-binding</keyword>
<dbReference type="InterPro" id="IPR036179">
    <property type="entry name" value="Ig-like_dom_sf"/>
</dbReference>
<evidence type="ECO:0000256" key="1">
    <source>
        <dbReference type="ARBA" id="ARBA00004479"/>
    </source>
</evidence>
<comment type="subunit">
    <text evidence="14">Homodimer. Heterotetramer; 2 iHog chains bind 2 hh chains when facilitated by heparin, heparin is required to promote high-affinity interactions between hh and iHog.</text>
</comment>
<feature type="compositionally biased region" description="Basic residues" evidence="16">
    <location>
        <begin position="800"/>
        <end position="812"/>
    </location>
</feature>
<evidence type="ECO:0000256" key="16">
    <source>
        <dbReference type="SAM" id="MobiDB-lite"/>
    </source>
</evidence>
<dbReference type="PANTHER" id="PTHR44170">
    <property type="entry name" value="PROTEIN SIDEKICK"/>
    <property type="match status" value="1"/>
</dbReference>
<dbReference type="PROSITE" id="PS50853">
    <property type="entry name" value="FN3"/>
    <property type="match status" value="2"/>
</dbReference>
<evidence type="ECO:0000259" key="19">
    <source>
        <dbReference type="PROSITE" id="PS50853"/>
    </source>
</evidence>
<reference evidence="20" key="1">
    <citation type="journal article" date="2023" name="Insect Mol. Biol.">
        <title>Genome sequencing provides insights into the evolution of gene families encoding plant cell wall-degrading enzymes in longhorned beetles.</title>
        <authorList>
            <person name="Shin N.R."/>
            <person name="Okamura Y."/>
            <person name="Kirsch R."/>
            <person name="Pauchet Y."/>
        </authorList>
    </citation>
    <scope>NUCLEOTIDE SEQUENCE</scope>
    <source>
        <strain evidence="20">MMC_N1</strain>
    </source>
</reference>
<feature type="domain" description="Ig-like" evidence="18">
    <location>
        <begin position="40"/>
        <end position="140"/>
    </location>
</feature>
<evidence type="ECO:0000256" key="14">
    <source>
        <dbReference type="ARBA" id="ARBA00038530"/>
    </source>
</evidence>
<feature type="domain" description="Ig-like" evidence="18">
    <location>
        <begin position="148"/>
        <end position="229"/>
    </location>
</feature>
<keyword evidence="21" id="KW-1185">Reference proteome</keyword>
<keyword evidence="4" id="KW-0732">Signal</keyword>
<name>A0ABQ9J707_9CUCU</name>
<comment type="function">
    <text evidence="12">Mediates response to the active Hedgehog (Hh) protein signal in embryos, functioning upstream or at the level of patched (ptc).</text>
</comment>
<dbReference type="SMART" id="SM00409">
    <property type="entry name" value="IG"/>
    <property type="match status" value="4"/>
</dbReference>
<organism evidence="20 21">
    <name type="scientific">Molorchus minor</name>
    <dbReference type="NCBI Taxonomy" id="1323400"/>
    <lineage>
        <taxon>Eukaryota</taxon>
        <taxon>Metazoa</taxon>
        <taxon>Ecdysozoa</taxon>
        <taxon>Arthropoda</taxon>
        <taxon>Hexapoda</taxon>
        <taxon>Insecta</taxon>
        <taxon>Pterygota</taxon>
        <taxon>Neoptera</taxon>
        <taxon>Endopterygota</taxon>
        <taxon>Coleoptera</taxon>
        <taxon>Polyphaga</taxon>
        <taxon>Cucujiformia</taxon>
        <taxon>Chrysomeloidea</taxon>
        <taxon>Cerambycidae</taxon>
        <taxon>Lamiinae</taxon>
        <taxon>Monochamini</taxon>
        <taxon>Molorchus</taxon>
    </lineage>
</organism>
<dbReference type="InterPro" id="IPR013098">
    <property type="entry name" value="Ig_I-set"/>
</dbReference>
<dbReference type="Pfam" id="PF07679">
    <property type="entry name" value="I-set"/>
    <property type="match status" value="2"/>
</dbReference>
<comment type="subcellular location">
    <subcellularLocation>
        <location evidence="1">Membrane</location>
        <topology evidence="1">Single-pass type I membrane protein</topology>
    </subcellularLocation>
</comment>
<keyword evidence="9" id="KW-1015">Disulfide bond</keyword>
<dbReference type="Pfam" id="PF13895">
    <property type="entry name" value="Ig_2"/>
    <property type="match status" value="1"/>
</dbReference>
<dbReference type="InterPro" id="IPR003598">
    <property type="entry name" value="Ig_sub2"/>
</dbReference>
<feature type="domain" description="Fibronectin type-III" evidence="19">
    <location>
        <begin position="572"/>
        <end position="666"/>
    </location>
</feature>
<keyword evidence="8 17" id="KW-0472">Membrane</keyword>
<gene>
    <name evidence="20" type="ORF">NQ317_002440</name>
</gene>
<comment type="similarity">
    <text evidence="13">Belongs to the immunoglobulin superfamily. IHOG family.</text>
</comment>
<evidence type="ECO:0000256" key="7">
    <source>
        <dbReference type="ARBA" id="ARBA00022989"/>
    </source>
</evidence>
<keyword evidence="10" id="KW-0325">Glycoprotein</keyword>
<evidence type="ECO:0000259" key="18">
    <source>
        <dbReference type="PROSITE" id="PS50835"/>
    </source>
</evidence>
<keyword evidence="7 17" id="KW-1133">Transmembrane helix</keyword>
<evidence type="ECO:0000256" key="10">
    <source>
        <dbReference type="ARBA" id="ARBA00023180"/>
    </source>
</evidence>
<evidence type="ECO:0000256" key="3">
    <source>
        <dbReference type="ARBA" id="ARBA00022692"/>
    </source>
</evidence>
<dbReference type="InterPro" id="IPR013783">
    <property type="entry name" value="Ig-like_fold"/>
</dbReference>
<sequence>MSRMFLLIENYPESKTREIFVLSFNFRCEGALYFLDSDYPTVRPERIFLSLGFETLLTCEMKIEPDKFQWKFYPTDDPFNPNAPVDLNNATFHFVPEEKYTKQRMRSALSLRVKSSTAGDYQCLAYYGASVTALVPARLTITTLRDFPRQEDVDLTVLVGNTVSWRCLPPESNPEPIIDYYRNDQFVTPFPRTQTKSLILPNVSVDHSGIYKCNATNTMDTVKSSTRFNLRVVRNAPHRAPFFVMEPRRMYTVVKDHSVFLECSAIGNPIPKVYWFKKNDRLPSDRIEMIPGGLNIVNITSSDDGTYICNHTNTYGTVSHEITVIYNEEPNVDCILNTTDVKQGENLDLDCIVSGTPEPRVAWFLNGFSVMNDSAIEAIGKKIYFKTVEKRHAGNLQLFAWNQVKSVYGSVTIRVIPLSTSIDLPVTPIHKHHRHKGGSTRKLPKHKMFSNIMIPPAKPTISRLSDESVTVRWSVPENNGLPIKFFKVQYKEIGPANSNDPHNRNKSSRWRTTNADIAPNVLAYDVTGLKPDHIYRFRIAAVYSNDDNKLSPNSDKFHLRRLDFDNKTPLPVPMILRTETVNATSVKVYWEFTKKENSSVDGFYISYMSASTAGDYIKATADGEEVREYVITHLQPDTIYDVKLQSFNSKFASDFSPIMNATTWINQSSLDTTTVTTPSSEKAGFSNLYVTIAGVVIGCAVLVSVIVFFDGRDKGSVDSHIQAEGNEYIEYGPKSKPRANGCALPSNRITITANPLAEAENKNQNMMEMPRLTAQNNNGPQDSPSGSSSRQDTATNSKEKIKKSKEKNKRAKMSSETVESGENYV</sequence>
<evidence type="ECO:0000256" key="5">
    <source>
        <dbReference type="ARBA" id="ARBA00022737"/>
    </source>
</evidence>
<dbReference type="SMART" id="SM00060">
    <property type="entry name" value="FN3"/>
    <property type="match status" value="2"/>
</dbReference>
<dbReference type="SUPFAM" id="SSF48726">
    <property type="entry name" value="Immunoglobulin"/>
    <property type="match status" value="3"/>
</dbReference>
<evidence type="ECO:0000256" key="11">
    <source>
        <dbReference type="ARBA" id="ARBA00023319"/>
    </source>
</evidence>
<dbReference type="PANTHER" id="PTHR44170:SF33">
    <property type="entry name" value="BROTHER OF IHOG, ISOFORM G-RELATED"/>
    <property type="match status" value="1"/>
</dbReference>
<evidence type="ECO:0000256" key="2">
    <source>
        <dbReference type="ARBA" id="ARBA00022674"/>
    </source>
</evidence>
<dbReference type="InterPro" id="IPR007110">
    <property type="entry name" value="Ig-like_dom"/>
</dbReference>
<evidence type="ECO:0000256" key="9">
    <source>
        <dbReference type="ARBA" id="ARBA00023157"/>
    </source>
</evidence>
<dbReference type="CDD" id="cd00063">
    <property type="entry name" value="FN3"/>
    <property type="match status" value="2"/>
</dbReference>
<comment type="caution">
    <text evidence="20">The sequence shown here is derived from an EMBL/GenBank/DDBJ whole genome shotgun (WGS) entry which is preliminary data.</text>
</comment>
<evidence type="ECO:0000256" key="12">
    <source>
        <dbReference type="ARBA" id="ARBA00037573"/>
    </source>
</evidence>
<dbReference type="Proteomes" id="UP001162164">
    <property type="component" value="Unassembled WGS sequence"/>
</dbReference>
<dbReference type="Pfam" id="PF00041">
    <property type="entry name" value="fn3"/>
    <property type="match status" value="2"/>
</dbReference>
<dbReference type="SMART" id="SM00408">
    <property type="entry name" value="IGc2"/>
    <property type="match status" value="3"/>
</dbReference>
<keyword evidence="5" id="KW-0677">Repeat</keyword>
<keyword evidence="3 17" id="KW-0812">Transmembrane</keyword>
<evidence type="ECO:0000256" key="4">
    <source>
        <dbReference type="ARBA" id="ARBA00022729"/>
    </source>
</evidence>
<dbReference type="InterPro" id="IPR003961">
    <property type="entry name" value="FN3_dom"/>
</dbReference>
<dbReference type="InterPro" id="IPR003599">
    <property type="entry name" value="Ig_sub"/>
</dbReference>
<keyword evidence="11" id="KW-0393">Immunoglobulin domain</keyword>
<evidence type="ECO:0000256" key="15">
    <source>
        <dbReference type="ARBA" id="ARBA00041099"/>
    </source>
</evidence>
<feature type="transmembrane region" description="Helical" evidence="17">
    <location>
        <begin position="688"/>
        <end position="709"/>
    </location>
</feature>
<feature type="compositionally biased region" description="Polar residues" evidence="16">
    <location>
        <begin position="773"/>
        <end position="795"/>
    </location>
</feature>
<evidence type="ECO:0000256" key="13">
    <source>
        <dbReference type="ARBA" id="ARBA00038144"/>
    </source>
</evidence>
<dbReference type="SUPFAM" id="SSF49265">
    <property type="entry name" value="Fibronectin type III"/>
    <property type="match status" value="1"/>
</dbReference>
<evidence type="ECO:0000313" key="20">
    <source>
        <dbReference type="EMBL" id="KAJ8973936.1"/>
    </source>
</evidence>
<keyword evidence="6" id="KW-0654">Proteoglycan</keyword>
<evidence type="ECO:0000256" key="8">
    <source>
        <dbReference type="ARBA" id="ARBA00023136"/>
    </source>
</evidence>
<dbReference type="EMBL" id="JAPWTJ010001079">
    <property type="protein sequence ID" value="KAJ8973936.1"/>
    <property type="molecule type" value="Genomic_DNA"/>
</dbReference>
<evidence type="ECO:0000256" key="17">
    <source>
        <dbReference type="SAM" id="Phobius"/>
    </source>
</evidence>
<feature type="region of interest" description="Disordered" evidence="16">
    <location>
        <begin position="772"/>
        <end position="825"/>
    </location>
</feature>
<feature type="domain" description="Ig-like" evidence="18">
    <location>
        <begin position="241"/>
        <end position="325"/>
    </location>
</feature>
<protein>
    <recommendedName>
        <fullName evidence="15">Interference hedgehog</fullName>
    </recommendedName>
</protein>
<dbReference type="Gene3D" id="2.60.40.10">
    <property type="entry name" value="Immunoglobulins"/>
    <property type="match status" value="5"/>
</dbReference>
<feature type="domain" description="Ig-like" evidence="18">
    <location>
        <begin position="330"/>
        <end position="367"/>
    </location>
</feature>
<evidence type="ECO:0000256" key="6">
    <source>
        <dbReference type="ARBA" id="ARBA00022974"/>
    </source>
</evidence>
<dbReference type="InterPro" id="IPR036116">
    <property type="entry name" value="FN3_sf"/>
</dbReference>
<evidence type="ECO:0000313" key="21">
    <source>
        <dbReference type="Proteomes" id="UP001162164"/>
    </source>
</evidence>
<feature type="compositionally biased region" description="Polar residues" evidence="16">
    <location>
        <begin position="814"/>
        <end position="825"/>
    </location>
</feature>
<accession>A0ABQ9J707</accession>
<feature type="domain" description="Fibronectin type-III" evidence="19">
    <location>
        <begin position="455"/>
        <end position="565"/>
    </location>
</feature>
<proteinExistence type="inferred from homology"/>
<dbReference type="PROSITE" id="PS50835">
    <property type="entry name" value="IG_LIKE"/>
    <property type="match status" value="4"/>
</dbReference>